<keyword evidence="6" id="KW-1133">Transmembrane helix</keyword>
<keyword evidence="9" id="KW-1185">Reference proteome</keyword>
<dbReference type="OrthoDB" id="10264753at2759"/>
<evidence type="ECO:0000256" key="2">
    <source>
        <dbReference type="ARBA" id="ARBA00013194"/>
    </source>
</evidence>
<dbReference type="PRINTS" id="PR00153">
    <property type="entry name" value="CSAPPISMRASE"/>
</dbReference>
<keyword evidence="6" id="KW-0812">Transmembrane</keyword>
<dbReference type="SMART" id="SM00320">
    <property type="entry name" value="WD40"/>
    <property type="match status" value="3"/>
</dbReference>
<dbReference type="InterPro" id="IPR001680">
    <property type="entry name" value="WD40_rpt"/>
</dbReference>
<gene>
    <name evidence="8" type="ORF">VP01_7g19</name>
</gene>
<dbReference type="VEuPathDB" id="FungiDB:VP01_7g19"/>
<evidence type="ECO:0000259" key="7">
    <source>
        <dbReference type="PROSITE" id="PS50072"/>
    </source>
</evidence>
<dbReference type="GO" id="GO:0003755">
    <property type="term" value="F:peptidyl-prolyl cis-trans isomerase activity"/>
    <property type="evidence" value="ECO:0007669"/>
    <property type="project" value="UniProtKB-KW"/>
</dbReference>
<dbReference type="STRING" id="27349.A0A0L6UAK8"/>
<organism evidence="8 9">
    <name type="scientific">Puccinia sorghi</name>
    <dbReference type="NCBI Taxonomy" id="27349"/>
    <lineage>
        <taxon>Eukaryota</taxon>
        <taxon>Fungi</taxon>
        <taxon>Dikarya</taxon>
        <taxon>Basidiomycota</taxon>
        <taxon>Pucciniomycotina</taxon>
        <taxon>Pucciniomycetes</taxon>
        <taxon>Pucciniales</taxon>
        <taxon>Pucciniaceae</taxon>
        <taxon>Puccinia</taxon>
    </lineage>
</organism>
<keyword evidence="3" id="KW-0697">Rotamase</keyword>
<dbReference type="Gene3D" id="2.130.10.10">
    <property type="entry name" value="YVTN repeat-like/Quinoprotein amine dehydrogenase"/>
    <property type="match status" value="2"/>
</dbReference>
<dbReference type="InterPro" id="IPR029000">
    <property type="entry name" value="Cyclophilin-like_dom_sf"/>
</dbReference>
<dbReference type="EC" id="5.2.1.8" evidence="2"/>
<keyword evidence="6" id="KW-0472">Membrane</keyword>
<evidence type="ECO:0000256" key="3">
    <source>
        <dbReference type="ARBA" id="ARBA00023110"/>
    </source>
</evidence>
<name>A0A0L6UAK8_9BASI</name>
<dbReference type="InterPro" id="IPR020892">
    <property type="entry name" value="Cyclophilin-type_PPIase_CS"/>
</dbReference>
<dbReference type="InterPro" id="IPR002130">
    <property type="entry name" value="Cyclophilin-type_PPIase_dom"/>
</dbReference>
<dbReference type="InterPro" id="IPR015943">
    <property type="entry name" value="WD40/YVTN_repeat-like_dom_sf"/>
</dbReference>
<sequence>MSEEAARKRSRTDSASPNPPDHKPAADEDSDEEVGPLPVGNDEKGQKKTEKSRKKGACVTIEKRKQKKCARAALHHERLYLKNLPSAERYHRSFMHRDVVSWVTVTRLVVAISSLHILFYIKPFFFCKIRTLFIITASVDGHIKFWTKKDPKDGPGIEYGGGFSIKETSLLAFVKHYRAHLSPIVSVSASVDGIMYASVSAEGEGGSIKIFDVKNFDMINMFKVKYVPKACCWVHDIGQAATILVVSDEQSSTINFYDGRGDGTPFMSTSTLHQAPVHLFAVVQLKIQLRYFSGYIWHGLKWSLKSQTDLYSFKKSKSVPSSLTVSDDGSYFATTTLNSTEHSICVFNVSSGKLLRKYDESITAITEMQQAGTAAYSLDDMEFGRRLAVERELGKTVESGQIPGACGSAVFDPSSNFLLYPSLLGIKIVNIQLNKMVRILGKDENHRFLQPALLPALLRKEEIMTVAMAISDNPLLAEEGRTEPSLFCTAFKRPRFYIFNQTEPESDSGAKNTDRDIFNEKPTREEQAVAAVAPASKVLLGSSAVIHTTRGDIHCRLHPELVPKTVENFVGHARNGYYDGVIFHRIIRKFMIQTGDPRGDGTGLLLLFFLRSFIEESSCLIVSKAGNQSGAGTLRMIWPMRVRGRTGPSFSSPPCPPPGSITNTRKSYQIFGRCVSGFDVVHEIENVRCDKTDKVSACLPLPDHEVKITSITIA</sequence>
<dbReference type="SUPFAM" id="SSF50978">
    <property type="entry name" value="WD40 repeat-like"/>
    <property type="match status" value="1"/>
</dbReference>
<evidence type="ECO:0000256" key="4">
    <source>
        <dbReference type="ARBA" id="ARBA00023235"/>
    </source>
</evidence>
<dbReference type="Gene3D" id="2.40.100.10">
    <property type="entry name" value="Cyclophilin-like"/>
    <property type="match status" value="1"/>
</dbReference>
<dbReference type="PROSITE" id="PS00170">
    <property type="entry name" value="CSA_PPIASE_1"/>
    <property type="match status" value="1"/>
</dbReference>
<dbReference type="Pfam" id="PF00160">
    <property type="entry name" value="Pro_isomerase"/>
    <property type="match status" value="1"/>
</dbReference>
<protein>
    <recommendedName>
        <fullName evidence="2">peptidylprolyl isomerase</fullName>
        <ecNumber evidence="2">5.2.1.8</ecNumber>
    </recommendedName>
</protein>
<comment type="caution">
    <text evidence="8">The sequence shown here is derived from an EMBL/GenBank/DDBJ whole genome shotgun (WGS) entry which is preliminary data.</text>
</comment>
<dbReference type="InterPro" id="IPR036322">
    <property type="entry name" value="WD40_repeat_dom_sf"/>
</dbReference>
<dbReference type="AlphaFoldDB" id="A0A0L6UAK8"/>
<dbReference type="PANTHER" id="PTHR45625:SF4">
    <property type="entry name" value="PEPTIDYLPROLYL ISOMERASE DOMAIN AND WD REPEAT-CONTAINING PROTEIN 1"/>
    <property type="match status" value="1"/>
</dbReference>
<dbReference type="PANTHER" id="PTHR45625">
    <property type="entry name" value="PEPTIDYL-PROLYL CIS-TRANS ISOMERASE-RELATED"/>
    <property type="match status" value="1"/>
</dbReference>
<dbReference type="EMBL" id="LAVV01013495">
    <property type="protein sequence ID" value="KNZ45579.1"/>
    <property type="molecule type" value="Genomic_DNA"/>
</dbReference>
<proteinExistence type="predicted"/>
<dbReference type="PROSITE" id="PS50072">
    <property type="entry name" value="CSA_PPIASE_2"/>
    <property type="match status" value="1"/>
</dbReference>
<dbReference type="GO" id="GO:0006457">
    <property type="term" value="P:protein folding"/>
    <property type="evidence" value="ECO:0007669"/>
    <property type="project" value="InterPro"/>
</dbReference>
<keyword evidence="4 8" id="KW-0413">Isomerase</keyword>
<dbReference type="InterPro" id="IPR044666">
    <property type="entry name" value="Cyclophilin_A-like"/>
</dbReference>
<feature type="transmembrane region" description="Helical" evidence="6">
    <location>
        <begin position="99"/>
        <end position="121"/>
    </location>
</feature>
<evidence type="ECO:0000256" key="6">
    <source>
        <dbReference type="SAM" id="Phobius"/>
    </source>
</evidence>
<evidence type="ECO:0000313" key="8">
    <source>
        <dbReference type="EMBL" id="KNZ45579.1"/>
    </source>
</evidence>
<feature type="region of interest" description="Disordered" evidence="5">
    <location>
        <begin position="1"/>
        <end position="58"/>
    </location>
</feature>
<accession>A0A0L6UAK8</accession>
<dbReference type="SUPFAM" id="SSF50891">
    <property type="entry name" value="Cyclophilin-like"/>
    <property type="match status" value="1"/>
</dbReference>
<feature type="domain" description="PPIase cyclophilin-type" evidence="7">
    <location>
        <begin position="540"/>
        <end position="713"/>
    </location>
</feature>
<evidence type="ECO:0000256" key="1">
    <source>
        <dbReference type="ARBA" id="ARBA00000971"/>
    </source>
</evidence>
<evidence type="ECO:0000313" key="9">
    <source>
        <dbReference type="Proteomes" id="UP000037035"/>
    </source>
</evidence>
<reference evidence="8 9" key="1">
    <citation type="submission" date="2015-08" db="EMBL/GenBank/DDBJ databases">
        <title>Next Generation Sequencing and Analysis of the Genome of Puccinia sorghi L Schw, the Causal Agent of Maize Common Rust.</title>
        <authorList>
            <person name="Rochi L."/>
            <person name="Burguener G."/>
            <person name="Darino M."/>
            <person name="Turjanski A."/>
            <person name="Kreff E."/>
            <person name="Dieguez M.J."/>
            <person name="Sacco F."/>
        </authorList>
    </citation>
    <scope>NUCLEOTIDE SEQUENCE [LARGE SCALE GENOMIC DNA]</scope>
    <source>
        <strain evidence="8 9">RO10H11247</strain>
    </source>
</reference>
<comment type="catalytic activity">
    <reaction evidence="1">
        <text>[protein]-peptidylproline (omega=180) = [protein]-peptidylproline (omega=0)</text>
        <dbReference type="Rhea" id="RHEA:16237"/>
        <dbReference type="Rhea" id="RHEA-COMP:10747"/>
        <dbReference type="Rhea" id="RHEA-COMP:10748"/>
        <dbReference type="ChEBI" id="CHEBI:83833"/>
        <dbReference type="ChEBI" id="CHEBI:83834"/>
        <dbReference type="EC" id="5.2.1.8"/>
    </reaction>
</comment>
<evidence type="ECO:0000256" key="5">
    <source>
        <dbReference type="SAM" id="MobiDB-lite"/>
    </source>
</evidence>
<dbReference type="Proteomes" id="UP000037035">
    <property type="component" value="Unassembled WGS sequence"/>
</dbReference>